<organism evidence="2 3">
    <name type="scientific">Haloplanus rubicundus</name>
    <dbReference type="NCBI Taxonomy" id="1547898"/>
    <lineage>
        <taxon>Archaea</taxon>
        <taxon>Methanobacteriati</taxon>
        <taxon>Methanobacteriota</taxon>
        <taxon>Stenosarchaea group</taxon>
        <taxon>Halobacteria</taxon>
        <taxon>Halobacteriales</taxon>
        <taxon>Haloferacaceae</taxon>
        <taxon>Haloplanus</taxon>
    </lineage>
</organism>
<dbReference type="AlphaFoldDB" id="A0A345DZK1"/>
<name>A0A345DZK1_9EURY</name>
<evidence type="ECO:0000313" key="2">
    <source>
        <dbReference type="EMBL" id="AXG05373.1"/>
    </source>
</evidence>
<evidence type="ECO:0000313" key="3">
    <source>
        <dbReference type="Proteomes" id="UP000253273"/>
    </source>
</evidence>
<feature type="domain" description="DUF7344" evidence="1">
    <location>
        <begin position="82"/>
        <end position="146"/>
    </location>
</feature>
<dbReference type="EMBL" id="CP031150">
    <property type="protein sequence ID" value="AXG05373.1"/>
    <property type="molecule type" value="Genomic_DNA"/>
</dbReference>
<dbReference type="Pfam" id="PF24035">
    <property type="entry name" value="DUF7344"/>
    <property type="match status" value="1"/>
</dbReference>
<reference evidence="2 3" key="1">
    <citation type="submission" date="2018-07" db="EMBL/GenBank/DDBJ databases">
        <title>Genome sequences of Haloplanus sp. CBA1113.</title>
        <authorList>
            <person name="Kim Y.B."/>
            <person name="Roh S.W."/>
        </authorList>
    </citation>
    <scope>NUCLEOTIDE SEQUENCE [LARGE SCALE GENOMIC DNA]</scope>
    <source>
        <strain evidence="2 3">CBA1113</strain>
    </source>
</reference>
<dbReference type="InterPro" id="IPR055768">
    <property type="entry name" value="DUF7344"/>
</dbReference>
<dbReference type="KEGG" id="haj:DU500_02400"/>
<proteinExistence type="predicted"/>
<keyword evidence="3" id="KW-1185">Reference proteome</keyword>
<protein>
    <recommendedName>
        <fullName evidence="1">DUF7344 domain-containing protein</fullName>
    </recommendedName>
</protein>
<evidence type="ECO:0000259" key="1">
    <source>
        <dbReference type="Pfam" id="PF24035"/>
    </source>
</evidence>
<sequence length="165" mass="18407">MTVDELCHRLAARDDDTAGSTLESIRIDLRHRCLPGLETAGWIERRPDGIRLDDPLFADSVPFSTPSLRDPDDTVWDVVSALLARPYRRHVLVAVAECDGSLTVEELAVELRGVVDDERTLPTSLHHIDLPKLDALGAIEYDRDGRAAEPSDRLPTYLDRLELDA</sequence>
<gene>
    <name evidence="2" type="ORF">DU500_02400</name>
</gene>
<dbReference type="Proteomes" id="UP000253273">
    <property type="component" value="Chromosome"/>
</dbReference>
<accession>A0A345DZK1</accession>